<name>A0A4Y2G269_ARAVE</name>
<dbReference type="Proteomes" id="UP000499080">
    <property type="component" value="Unassembled WGS sequence"/>
</dbReference>
<organism evidence="1 2">
    <name type="scientific">Araneus ventricosus</name>
    <name type="common">Orbweaver spider</name>
    <name type="synonym">Epeira ventricosa</name>
    <dbReference type="NCBI Taxonomy" id="182803"/>
    <lineage>
        <taxon>Eukaryota</taxon>
        <taxon>Metazoa</taxon>
        <taxon>Ecdysozoa</taxon>
        <taxon>Arthropoda</taxon>
        <taxon>Chelicerata</taxon>
        <taxon>Arachnida</taxon>
        <taxon>Araneae</taxon>
        <taxon>Araneomorphae</taxon>
        <taxon>Entelegynae</taxon>
        <taxon>Araneoidea</taxon>
        <taxon>Araneidae</taxon>
        <taxon>Araneus</taxon>
    </lineage>
</organism>
<evidence type="ECO:0000313" key="1">
    <source>
        <dbReference type="EMBL" id="GBM47810.1"/>
    </source>
</evidence>
<accession>A0A4Y2G269</accession>
<gene>
    <name evidence="1" type="ORF">AVEN_260086_1</name>
</gene>
<reference evidence="1 2" key="1">
    <citation type="journal article" date="2019" name="Sci. Rep.">
        <title>Orb-weaving spider Araneus ventricosus genome elucidates the spidroin gene catalogue.</title>
        <authorList>
            <person name="Kono N."/>
            <person name="Nakamura H."/>
            <person name="Ohtoshi R."/>
            <person name="Moran D.A.P."/>
            <person name="Shinohara A."/>
            <person name="Yoshida Y."/>
            <person name="Fujiwara M."/>
            <person name="Mori M."/>
            <person name="Tomita M."/>
            <person name="Arakawa K."/>
        </authorList>
    </citation>
    <scope>NUCLEOTIDE SEQUENCE [LARGE SCALE GENOMIC DNA]</scope>
</reference>
<dbReference type="EMBL" id="BGPR01001193">
    <property type="protein sequence ID" value="GBM47810.1"/>
    <property type="molecule type" value="Genomic_DNA"/>
</dbReference>
<comment type="caution">
    <text evidence="1">The sequence shown here is derived from an EMBL/GenBank/DDBJ whole genome shotgun (WGS) entry which is preliminary data.</text>
</comment>
<protein>
    <submittedName>
        <fullName evidence="1">Uncharacterized protein</fullName>
    </submittedName>
</protein>
<evidence type="ECO:0000313" key="2">
    <source>
        <dbReference type="Proteomes" id="UP000499080"/>
    </source>
</evidence>
<sequence length="154" mass="17766">MGSLQEVHNDQATTPNHLLSLNVDEGYSNWFNIKERNCSIPEQPGLFQLKTRMATCIQFVKSSQNLNKELDTLISKNKSNCNSLATFFKKSRDRILVRYKTFSLFEEANLELSRVLQELYKKYGADIDSIKSGFELYSACFKGMYMKAAQIQNR</sequence>
<proteinExistence type="predicted"/>
<keyword evidence="2" id="KW-1185">Reference proteome</keyword>
<dbReference type="AlphaFoldDB" id="A0A4Y2G269"/>